<dbReference type="EMBL" id="GG698904">
    <property type="protein sequence ID" value="EEU42832.1"/>
    <property type="molecule type" value="Genomic_DNA"/>
</dbReference>
<dbReference type="AlphaFoldDB" id="C7YZP0"/>
<dbReference type="InParanoid" id="C7YZP0"/>
<organism evidence="1 2">
    <name type="scientific">Fusarium vanettenii (strain ATCC MYA-4622 / CBS 123669 / FGSC 9596 / NRRL 45880 / 77-13-4)</name>
    <name type="common">Fusarium solani subsp. pisi</name>
    <dbReference type="NCBI Taxonomy" id="660122"/>
    <lineage>
        <taxon>Eukaryota</taxon>
        <taxon>Fungi</taxon>
        <taxon>Dikarya</taxon>
        <taxon>Ascomycota</taxon>
        <taxon>Pezizomycotina</taxon>
        <taxon>Sordariomycetes</taxon>
        <taxon>Hypocreomycetidae</taxon>
        <taxon>Hypocreales</taxon>
        <taxon>Nectriaceae</taxon>
        <taxon>Fusarium</taxon>
        <taxon>Fusarium solani species complex</taxon>
        <taxon>Fusarium vanettenii</taxon>
    </lineage>
</organism>
<dbReference type="RefSeq" id="XP_003048545.1">
    <property type="nucleotide sequence ID" value="XM_003048499.1"/>
</dbReference>
<dbReference type="GeneID" id="9667432"/>
<dbReference type="OrthoDB" id="4966516at2759"/>
<gene>
    <name evidence="1" type="ORF">NECHADRAFT_84094</name>
</gene>
<proteinExistence type="predicted"/>
<protein>
    <submittedName>
        <fullName evidence="1">Uncharacterized protein</fullName>
    </submittedName>
</protein>
<dbReference type="eggNOG" id="ENOG502RA5B">
    <property type="taxonomic scope" value="Eukaryota"/>
</dbReference>
<keyword evidence="2" id="KW-1185">Reference proteome</keyword>
<accession>C7YZP0</accession>
<dbReference type="VEuPathDB" id="FungiDB:NECHADRAFT_84094"/>
<dbReference type="KEGG" id="nhe:NECHADRAFT_84094"/>
<dbReference type="Proteomes" id="UP000005206">
    <property type="component" value="Chromosome 8"/>
</dbReference>
<evidence type="ECO:0000313" key="2">
    <source>
        <dbReference type="Proteomes" id="UP000005206"/>
    </source>
</evidence>
<evidence type="ECO:0000313" key="1">
    <source>
        <dbReference type="EMBL" id="EEU42832.1"/>
    </source>
</evidence>
<name>C7YZP0_FUSV7</name>
<sequence length="246" mass="28774">MAMYMDLDYKWVHPSGDWTCESRQFDRDNDYVKVKLRIPWIRWPVFEKDIGRENRIPGAEIYNRAVRATDSWALLLREKVDGEEFPRHEAMSCIIQMHETLLHTICTLPVEFQYLRLFYGFVADHVAKLSEVTGLDLGQVVFFEDGRFRIEEFKGYKPCKGVRSECDEKWYSVYIPYTYTPAPSLPKHAHNNALGQAVQSVEARRQTGLYTDRFFRLGEPKWPSVILVHVFLLSSVFCSGARFCRG</sequence>
<reference evidence="1 2" key="1">
    <citation type="journal article" date="2009" name="PLoS Genet.">
        <title>The genome of Nectria haematococca: contribution of supernumerary chromosomes to gene expansion.</title>
        <authorList>
            <person name="Coleman J.J."/>
            <person name="Rounsley S.D."/>
            <person name="Rodriguez-Carres M."/>
            <person name="Kuo A."/>
            <person name="Wasmann C.C."/>
            <person name="Grimwood J."/>
            <person name="Schmutz J."/>
            <person name="Taga M."/>
            <person name="White G.J."/>
            <person name="Zhou S."/>
            <person name="Schwartz D.C."/>
            <person name="Freitag M."/>
            <person name="Ma L.J."/>
            <person name="Danchin E.G."/>
            <person name="Henrissat B."/>
            <person name="Coutinho P.M."/>
            <person name="Nelson D.R."/>
            <person name="Straney D."/>
            <person name="Napoli C.A."/>
            <person name="Barker B.M."/>
            <person name="Gribskov M."/>
            <person name="Rep M."/>
            <person name="Kroken S."/>
            <person name="Molnar I."/>
            <person name="Rensing C."/>
            <person name="Kennell J.C."/>
            <person name="Zamora J."/>
            <person name="Farman M.L."/>
            <person name="Selker E.U."/>
            <person name="Salamov A."/>
            <person name="Shapiro H."/>
            <person name="Pangilinan J."/>
            <person name="Lindquist E."/>
            <person name="Lamers C."/>
            <person name="Grigoriev I.V."/>
            <person name="Geiser D.M."/>
            <person name="Covert S.F."/>
            <person name="Temporini E."/>
            <person name="Vanetten H.D."/>
        </authorList>
    </citation>
    <scope>NUCLEOTIDE SEQUENCE [LARGE SCALE GENOMIC DNA]</scope>
    <source>
        <strain evidence="2">ATCC MYA-4622 / CBS 123669 / FGSC 9596 / NRRL 45880 / 77-13-4</strain>
    </source>
</reference>
<dbReference type="HOGENOM" id="CLU_1129317_0_0_1"/>